<dbReference type="GO" id="GO:0005886">
    <property type="term" value="C:plasma membrane"/>
    <property type="evidence" value="ECO:0007669"/>
    <property type="project" value="UniProtKB-SubCell"/>
</dbReference>
<organism evidence="8 9">
    <name type="scientific">Pelagibius litoralis</name>
    <dbReference type="NCBI Taxonomy" id="374515"/>
    <lineage>
        <taxon>Bacteria</taxon>
        <taxon>Pseudomonadati</taxon>
        <taxon>Pseudomonadota</taxon>
        <taxon>Alphaproteobacteria</taxon>
        <taxon>Rhodospirillales</taxon>
        <taxon>Rhodovibrionaceae</taxon>
        <taxon>Pelagibius</taxon>
    </lineage>
</organism>
<dbReference type="GO" id="GO:0009252">
    <property type="term" value="P:peptidoglycan biosynthetic process"/>
    <property type="evidence" value="ECO:0007669"/>
    <property type="project" value="UniProtKB-UniRule"/>
</dbReference>
<feature type="transmembrane region" description="Helical" evidence="7">
    <location>
        <begin position="7"/>
        <end position="26"/>
    </location>
</feature>
<keyword evidence="9" id="KW-1185">Reference proteome</keyword>
<dbReference type="PANTHER" id="PTHR30518">
    <property type="entry name" value="ENDOLYTIC MUREIN TRANSGLYCOSYLASE"/>
    <property type="match status" value="1"/>
</dbReference>
<dbReference type="PANTHER" id="PTHR30518:SF2">
    <property type="entry name" value="ENDOLYTIC MUREIN TRANSGLYCOSYLASE"/>
    <property type="match status" value="1"/>
</dbReference>
<dbReference type="InterPro" id="IPR003770">
    <property type="entry name" value="MLTG-like"/>
</dbReference>
<evidence type="ECO:0000256" key="3">
    <source>
        <dbReference type="ARBA" id="ARBA00022989"/>
    </source>
</evidence>
<evidence type="ECO:0000256" key="2">
    <source>
        <dbReference type="ARBA" id="ARBA00022692"/>
    </source>
</evidence>
<keyword evidence="6 7" id="KW-0961">Cell wall biogenesis/degradation</keyword>
<keyword evidence="4 7" id="KW-0472">Membrane</keyword>
<dbReference type="NCBIfam" id="TIGR00247">
    <property type="entry name" value="endolytic transglycosylase MltG"/>
    <property type="match status" value="1"/>
</dbReference>
<comment type="catalytic activity">
    <reaction evidence="7">
        <text>a peptidoglycan chain = a peptidoglycan chain with N-acetyl-1,6-anhydromuramyl-[peptide] at the reducing end + a peptidoglycan chain with N-acetylglucosamine at the non-reducing end.</text>
        <dbReference type="EC" id="4.2.2.29"/>
    </reaction>
</comment>
<evidence type="ECO:0000256" key="7">
    <source>
        <dbReference type="HAMAP-Rule" id="MF_02065"/>
    </source>
</evidence>
<proteinExistence type="inferred from homology"/>
<feature type="site" description="Important for catalytic activity" evidence="7">
    <location>
        <position position="203"/>
    </location>
</feature>
<evidence type="ECO:0000256" key="1">
    <source>
        <dbReference type="ARBA" id="ARBA00022475"/>
    </source>
</evidence>
<keyword evidence="3 7" id="KW-1133">Transmembrane helix</keyword>
<dbReference type="AlphaFoldDB" id="A0A967EZH6"/>
<keyword evidence="5 7" id="KW-0456">Lyase</keyword>
<evidence type="ECO:0000256" key="6">
    <source>
        <dbReference type="ARBA" id="ARBA00023316"/>
    </source>
</evidence>
<gene>
    <name evidence="7 8" type="primary">mltG</name>
    <name evidence="8" type="ORF">HBA54_16965</name>
</gene>
<accession>A0A967EZH6</accession>
<dbReference type="EMBL" id="JAAQPH010000013">
    <property type="protein sequence ID" value="NIA70301.1"/>
    <property type="molecule type" value="Genomic_DNA"/>
</dbReference>
<comment type="function">
    <text evidence="7">Functions as a peptidoglycan terminase that cleaves nascent peptidoglycan strands endolytically to terminate their elongation.</text>
</comment>
<dbReference type="Proteomes" id="UP000761264">
    <property type="component" value="Unassembled WGS sequence"/>
</dbReference>
<keyword evidence="2 7" id="KW-0812">Transmembrane</keyword>
<dbReference type="CDD" id="cd08010">
    <property type="entry name" value="MltG_like"/>
    <property type="match status" value="1"/>
</dbReference>
<comment type="similarity">
    <text evidence="7">Belongs to the transglycosylase MltG family.</text>
</comment>
<dbReference type="HAMAP" id="MF_02065">
    <property type="entry name" value="MltG"/>
    <property type="match status" value="1"/>
</dbReference>
<dbReference type="GO" id="GO:0071555">
    <property type="term" value="P:cell wall organization"/>
    <property type="evidence" value="ECO:0007669"/>
    <property type="project" value="UniProtKB-KW"/>
</dbReference>
<dbReference type="Pfam" id="PF02618">
    <property type="entry name" value="YceG"/>
    <property type="match status" value="1"/>
</dbReference>
<sequence>MRRLGRLAVVFVVLSALGAGGLYIYLQSQFTAPGPLREETHFQVPRGAGLEAIAASLVEEGIVSDAKIFALGVRLFGEARSLQAGEFALPPAASMEEVAAVIASGKTVVHRLTVPEGLTSAEVLELLRAAEALEGDISTDPAEGSLLPETYHFARGDSREGLLLRMRESMQTALSDAWGRRAANLPINTPEEAVVLASIIERETGVDEERALVAGVFVNRLRKGMPLQSDPTVVYGITLGQVPLGRGLTRKDLDTPTAYNTYQMRGLPPAPIANPGKASLDAVVNPATTEYFYFVADGTGGHAFAKTLAGHNRNVAKWRKHLKSLKKKTD</sequence>
<evidence type="ECO:0000313" key="8">
    <source>
        <dbReference type="EMBL" id="NIA70301.1"/>
    </source>
</evidence>
<evidence type="ECO:0000313" key="9">
    <source>
        <dbReference type="Proteomes" id="UP000761264"/>
    </source>
</evidence>
<dbReference type="RefSeq" id="WP_167226756.1">
    <property type="nucleotide sequence ID" value="NZ_JAAQPH010000013.1"/>
</dbReference>
<protein>
    <recommendedName>
        <fullName evidence="7">Endolytic murein transglycosylase</fullName>
        <ecNumber evidence="7">4.2.2.29</ecNumber>
    </recommendedName>
    <alternativeName>
        <fullName evidence="7">Peptidoglycan lytic transglycosylase</fullName>
    </alternativeName>
    <alternativeName>
        <fullName evidence="7">Peptidoglycan polymerization terminase</fullName>
    </alternativeName>
</protein>
<evidence type="ECO:0000256" key="4">
    <source>
        <dbReference type="ARBA" id="ARBA00023136"/>
    </source>
</evidence>
<name>A0A967EZH6_9PROT</name>
<reference evidence="8" key="1">
    <citation type="submission" date="2020-03" db="EMBL/GenBank/DDBJ databases">
        <title>Genome of Pelagibius litoralis DSM 21314T.</title>
        <authorList>
            <person name="Wang G."/>
        </authorList>
    </citation>
    <scope>NUCLEOTIDE SEQUENCE</scope>
    <source>
        <strain evidence="8">DSM 21314</strain>
    </source>
</reference>
<dbReference type="Gene3D" id="3.30.160.60">
    <property type="entry name" value="Classic Zinc Finger"/>
    <property type="match status" value="1"/>
</dbReference>
<keyword evidence="1 7" id="KW-1003">Cell membrane</keyword>
<comment type="subcellular location">
    <subcellularLocation>
        <location evidence="7">Cell inner membrane</location>
        <topology evidence="7">Single-pass membrane protein</topology>
    </subcellularLocation>
</comment>
<dbReference type="GO" id="GO:0008932">
    <property type="term" value="F:lytic endotransglycosylase activity"/>
    <property type="evidence" value="ECO:0007669"/>
    <property type="project" value="UniProtKB-UniRule"/>
</dbReference>
<evidence type="ECO:0000256" key="5">
    <source>
        <dbReference type="ARBA" id="ARBA00023239"/>
    </source>
</evidence>
<keyword evidence="7" id="KW-0997">Cell inner membrane</keyword>
<comment type="caution">
    <text evidence="8">The sequence shown here is derived from an EMBL/GenBank/DDBJ whole genome shotgun (WGS) entry which is preliminary data.</text>
</comment>
<dbReference type="EC" id="4.2.2.29" evidence="7"/>
<dbReference type="Gene3D" id="3.30.1490.480">
    <property type="entry name" value="Endolytic murein transglycosylase"/>
    <property type="match status" value="1"/>
</dbReference>